<gene>
    <name evidence="2" type="ORF">BCR44DRAFT_1424697</name>
</gene>
<evidence type="ECO:0000256" key="1">
    <source>
        <dbReference type="SAM" id="MobiDB-lite"/>
    </source>
</evidence>
<accession>A0A1Y2I071</accession>
<organism evidence="2 3">
    <name type="scientific">Catenaria anguillulae PL171</name>
    <dbReference type="NCBI Taxonomy" id="765915"/>
    <lineage>
        <taxon>Eukaryota</taxon>
        <taxon>Fungi</taxon>
        <taxon>Fungi incertae sedis</taxon>
        <taxon>Blastocladiomycota</taxon>
        <taxon>Blastocladiomycetes</taxon>
        <taxon>Blastocladiales</taxon>
        <taxon>Catenariaceae</taxon>
        <taxon>Catenaria</taxon>
    </lineage>
</organism>
<protein>
    <submittedName>
        <fullName evidence="2">Uncharacterized protein</fullName>
    </submittedName>
</protein>
<proteinExistence type="predicted"/>
<evidence type="ECO:0000313" key="3">
    <source>
        <dbReference type="Proteomes" id="UP000193411"/>
    </source>
</evidence>
<feature type="non-terminal residue" evidence="2">
    <location>
        <position position="77"/>
    </location>
</feature>
<name>A0A1Y2I071_9FUNG</name>
<reference evidence="2 3" key="1">
    <citation type="submission" date="2016-07" db="EMBL/GenBank/DDBJ databases">
        <title>Pervasive Adenine N6-methylation of Active Genes in Fungi.</title>
        <authorList>
            <consortium name="DOE Joint Genome Institute"/>
            <person name="Mondo S.J."/>
            <person name="Dannebaum R.O."/>
            <person name="Kuo R.C."/>
            <person name="Labutti K."/>
            <person name="Haridas S."/>
            <person name="Kuo A."/>
            <person name="Salamov A."/>
            <person name="Ahrendt S.R."/>
            <person name="Lipzen A."/>
            <person name="Sullivan W."/>
            <person name="Andreopoulos W.B."/>
            <person name="Clum A."/>
            <person name="Lindquist E."/>
            <person name="Daum C."/>
            <person name="Ramamoorthy G.K."/>
            <person name="Gryganskyi A."/>
            <person name="Culley D."/>
            <person name="Magnuson J.K."/>
            <person name="James T.Y."/>
            <person name="O'Malley M.A."/>
            <person name="Stajich J.E."/>
            <person name="Spatafora J.W."/>
            <person name="Visel A."/>
            <person name="Grigoriev I.V."/>
        </authorList>
    </citation>
    <scope>NUCLEOTIDE SEQUENCE [LARGE SCALE GENOMIC DNA]</scope>
    <source>
        <strain evidence="2 3">PL171</strain>
    </source>
</reference>
<comment type="caution">
    <text evidence="2">The sequence shown here is derived from an EMBL/GenBank/DDBJ whole genome shotgun (WGS) entry which is preliminary data.</text>
</comment>
<sequence length="77" mass="8979">MSGRMTWVWKIQQRRLSIFICSCRVPCTAGASPEPNQLNRRVQSDTRHTTNPWPLTTQICHATHKERRNTPGEYSRV</sequence>
<evidence type="ECO:0000313" key="2">
    <source>
        <dbReference type="EMBL" id="ORZ40247.1"/>
    </source>
</evidence>
<keyword evidence="3" id="KW-1185">Reference proteome</keyword>
<dbReference type="EMBL" id="MCFL01000003">
    <property type="protein sequence ID" value="ORZ40247.1"/>
    <property type="molecule type" value="Genomic_DNA"/>
</dbReference>
<dbReference type="Proteomes" id="UP000193411">
    <property type="component" value="Unassembled WGS sequence"/>
</dbReference>
<dbReference type="AlphaFoldDB" id="A0A1Y2I071"/>
<feature type="region of interest" description="Disordered" evidence="1">
    <location>
        <begin position="31"/>
        <end position="54"/>
    </location>
</feature>